<proteinExistence type="predicted"/>
<sequence length="225" mass="26084">MESDLEIQNAARAIVSFTDSYVQNKQRKQKEQSESKPSLAYIISTLQSLRDQIQDNKTCKSVTQIQKLLRSLTTLACYKIKIHFNKDIDRQRLNIRSCSRRCLRDIQWYCDAQIQKLFVNIGYGRVMFISLSTAGGIGEEQDKEIYNGLQHIHLFFSSLHQGKNNQGQSSFQPLPLLARRTEEQIEEEGGNEELEAQMNNNGYDDVEYWANRAKTAILNHFIHQH</sequence>
<organism evidence="1 2">
    <name type="scientific">Streblomastix strix</name>
    <dbReference type="NCBI Taxonomy" id="222440"/>
    <lineage>
        <taxon>Eukaryota</taxon>
        <taxon>Metamonada</taxon>
        <taxon>Preaxostyla</taxon>
        <taxon>Oxymonadida</taxon>
        <taxon>Streblomastigidae</taxon>
        <taxon>Streblomastix</taxon>
    </lineage>
</organism>
<reference evidence="1 2" key="1">
    <citation type="submission" date="2019-03" db="EMBL/GenBank/DDBJ databases">
        <title>Single cell metagenomics reveals metabolic interactions within the superorganism composed of flagellate Streblomastix strix and complex community of Bacteroidetes bacteria on its surface.</title>
        <authorList>
            <person name="Treitli S.C."/>
            <person name="Kolisko M."/>
            <person name="Husnik F."/>
            <person name="Keeling P."/>
            <person name="Hampl V."/>
        </authorList>
    </citation>
    <scope>NUCLEOTIDE SEQUENCE [LARGE SCALE GENOMIC DNA]</scope>
    <source>
        <strain evidence="1">ST1C</strain>
    </source>
</reference>
<protein>
    <submittedName>
        <fullName evidence="1">Uncharacterized protein</fullName>
    </submittedName>
</protein>
<dbReference type="EMBL" id="SNRW01000341">
    <property type="protein sequence ID" value="KAA6401734.1"/>
    <property type="molecule type" value="Genomic_DNA"/>
</dbReference>
<comment type="caution">
    <text evidence="1">The sequence shown here is derived from an EMBL/GenBank/DDBJ whole genome shotgun (WGS) entry which is preliminary data.</text>
</comment>
<dbReference type="Proteomes" id="UP000324800">
    <property type="component" value="Unassembled WGS sequence"/>
</dbReference>
<evidence type="ECO:0000313" key="1">
    <source>
        <dbReference type="EMBL" id="KAA6401734.1"/>
    </source>
</evidence>
<name>A0A5J4X3C0_9EUKA</name>
<accession>A0A5J4X3C0</accession>
<evidence type="ECO:0000313" key="2">
    <source>
        <dbReference type="Proteomes" id="UP000324800"/>
    </source>
</evidence>
<gene>
    <name evidence="1" type="ORF">EZS28_002741</name>
</gene>
<dbReference type="AlphaFoldDB" id="A0A5J4X3C0"/>